<proteinExistence type="predicted"/>
<dbReference type="Gene3D" id="1.10.287.1490">
    <property type="match status" value="1"/>
</dbReference>
<sequence>MILVNTVHGFYPKFKLRVRVSPPPHLRFLQRQFISNKKEEERRAALRILSWPTGNSPRTMSFSRAPVKRYYDDIPNLPGPMDYDPKELDKKGKGVADVRSCRFPALAGATTPGPGQYDTTTKTFRARQPDSLNSSNASNESDVFRTPRPTLATPRSVIKVKRSTSNSSLGSVAPDLWREKCQDLEKQIKVLEAALADALKAQDESAHLEDVIQELRAEITNQKEELEAKLNSLQDLVREREQMKQEWLKLEEEKTGCDQKIQTLKQQLELLTQDNENHRQKLMDEQRSLEEKSTFLHFTQEQLNFQLDLKDDLVRQLEAETGRLKEEVASLHHRLESEMKEMSEAYSKDNAEALEAFKLLKHEKDKLVVDKFMLVSQAALENAKLVDENMTLLGERNDLKIKIEDLNEELKSVREEMEELRAQIDVHENDKQVLEDEMQSILKEKSNIALDLAEVTREKMKVDQDLAGLEEDYTTLLTEVKTVKDSLRALEVARVRSQDDQEAQNSQILVLSETLKKKEDQVTVLQGEVQELEMKTNSLQGSLSAALFESANLETEKQDLTAHVEKMEASVHDYITKCQGLEIECEGLSSSKADLNETCIILENRMKVERNEKMEALQELEQLKSDKQKLALELQGSIDELIEANESLTQAQRDLEQTNEELDIENQSLRALLEQTKTDLETKEREQNQLIEMNQELSSQVSENLRTLKTVQDHCEELEKRNQELKSDLQNEQAGFESELQNHWAAEDEILQLRAELDRIHSEREESLEKMGLDAKEREGLERQIQTLSTDLSNMESERDNALNDLNVAQADLEERGKILHKVITNSKENASKIEQYNGRLKASENALREAHEKLNDMADYQSCFDKVMAEKNEAEAFLQQYIDEAEESSRAIQSMKDEAAEREKTIDELKQELNTLAGEVNPIREESKSFKDKYEALLAMIEPYKDQLETFEMERNALMSQNQATHEQLKELAIQQAQQLGHQNHKQKINLLVKIKGENVEMKKEMTKLHLELDKLRRAHRKYETTHPNPTCCKAKALGSSTSVTISTTSTAGVRKSEMMAKENVGPGPRPDRNSNKIVIRGQDLNPGSRGASPLGHRNRK</sequence>
<feature type="coiled-coil region" evidence="4">
    <location>
        <begin position="879"/>
        <end position="927"/>
    </location>
</feature>
<reference evidence="7 8" key="1">
    <citation type="journal article" date="2018" name="Nat. Ecol. Evol.">
        <title>Genomic signatures of mitonuclear coevolution across populations of Tigriopus californicus.</title>
        <authorList>
            <person name="Barreto F.S."/>
            <person name="Watson E.T."/>
            <person name="Lima T.G."/>
            <person name="Willett C.S."/>
            <person name="Edmands S."/>
            <person name="Li W."/>
            <person name="Burton R.S."/>
        </authorList>
    </citation>
    <scope>NUCLEOTIDE SEQUENCE [LARGE SCALE GENOMIC DNA]</scope>
    <source>
        <strain evidence="7 8">San Diego</strain>
    </source>
</reference>
<dbReference type="STRING" id="6832.A0A553NCX0"/>
<dbReference type="InterPro" id="IPR031794">
    <property type="entry name" value="HMMR_C"/>
</dbReference>
<dbReference type="Proteomes" id="UP000318571">
    <property type="component" value="Chromosome 10"/>
</dbReference>
<organism evidence="7 8">
    <name type="scientific">Tigriopus californicus</name>
    <name type="common">Marine copepod</name>
    <dbReference type="NCBI Taxonomy" id="6832"/>
    <lineage>
        <taxon>Eukaryota</taxon>
        <taxon>Metazoa</taxon>
        <taxon>Ecdysozoa</taxon>
        <taxon>Arthropoda</taxon>
        <taxon>Crustacea</taxon>
        <taxon>Multicrustacea</taxon>
        <taxon>Hexanauplia</taxon>
        <taxon>Copepoda</taxon>
        <taxon>Harpacticoida</taxon>
        <taxon>Harpacticidae</taxon>
        <taxon>Tigriopus</taxon>
    </lineage>
</organism>
<dbReference type="PANTHER" id="PTHR18956:SF6">
    <property type="entry name" value="HYALURONAN MEDIATED MOTILITY RECEPTOR"/>
    <property type="match status" value="1"/>
</dbReference>
<dbReference type="OMA" id="RYLEMYE"/>
<dbReference type="InterPro" id="IPR026203">
    <property type="entry name" value="IHABP"/>
</dbReference>
<feature type="compositionally biased region" description="Polar residues" evidence="5">
    <location>
        <begin position="130"/>
        <end position="141"/>
    </location>
</feature>
<keyword evidence="4" id="KW-0175">Coiled coil</keyword>
<feature type="coiled-coil region" evidence="4">
    <location>
        <begin position="314"/>
        <end position="352"/>
    </location>
</feature>
<dbReference type="GO" id="GO:0005819">
    <property type="term" value="C:spindle"/>
    <property type="evidence" value="ECO:0007669"/>
    <property type="project" value="UniProtKB-SubCell"/>
</dbReference>
<keyword evidence="8" id="KW-1185">Reference proteome</keyword>
<dbReference type="Pfam" id="PF15908">
    <property type="entry name" value="HMMR_C"/>
    <property type="match status" value="1"/>
</dbReference>
<feature type="region of interest" description="Disordered" evidence="5">
    <location>
        <begin position="126"/>
        <end position="148"/>
    </location>
</feature>
<name>A0A553NCX0_TIGCA</name>
<feature type="coiled-coil region" evidence="4">
    <location>
        <begin position="181"/>
        <end position="288"/>
    </location>
</feature>
<feature type="domain" description="Hyaluronan-mediated motility receptor C-terminal" evidence="6">
    <location>
        <begin position="918"/>
        <end position="1026"/>
    </location>
</feature>
<accession>A0A553NCX0</accession>
<evidence type="ECO:0000313" key="7">
    <source>
        <dbReference type="EMBL" id="TRY63294.1"/>
    </source>
</evidence>
<evidence type="ECO:0000256" key="1">
    <source>
        <dbReference type="ARBA" id="ARBA00004186"/>
    </source>
</evidence>
<protein>
    <recommendedName>
        <fullName evidence="6">Hyaluronan-mediated motility receptor C-terminal domain-containing protein</fullName>
    </recommendedName>
</protein>
<evidence type="ECO:0000259" key="6">
    <source>
        <dbReference type="Pfam" id="PF15908"/>
    </source>
</evidence>
<dbReference type="AlphaFoldDB" id="A0A553NCX0"/>
<dbReference type="EMBL" id="VCGU01000458">
    <property type="protein sequence ID" value="TRY63294.1"/>
    <property type="molecule type" value="Genomic_DNA"/>
</dbReference>
<evidence type="ECO:0000256" key="2">
    <source>
        <dbReference type="ARBA" id="ARBA00022490"/>
    </source>
</evidence>
<gene>
    <name evidence="7" type="ORF">TCAL_04295</name>
</gene>
<feature type="region of interest" description="Disordered" evidence="5">
    <location>
        <begin position="1045"/>
        <end position="1102"/>
    </location>
</feature>
<evidence type="ECO:0000313" key="8">
    <source>
        <dbReference type="Proteomes" id="UP000318571"/>
    </source>
</evidence>
<evidence type="ECO:0000256" key="3">
    <source>
        <dbReference type="ARBA" id="ARBA00023212"/>
    </source>
</evidence>
<keyword evidence="2" id="KW-0963">Cytoplasm</keyword>
<keyword evidence="3" id="KW-0206">Cytoskeleton</keyword>
<dbReference type="Gene3D" id="1.20.5.170">
    <property type="match status" value="1"/>
</dbReference>
<evidence type="ECO:0000256" key="4">
    <source>
        <dbReference type="SAM" id="Coils"/>
    </source>
</evidence>
<dbReference type="PANTHER" id="PTHR18956">
    <property type="entry name" value="HYALURONAN MEDIATED MOTILITY RECEPTOR"/>
    <property type="match status" value="1"/>
</dbReference>
<feature type="coiled-coil region" evidence="4">
    <location>
        <begin position="1000"/>
        <end position="1027"/>
    </location>
</feature>
<evidence type="ECO:0000256" key="5">
    <source>
        <dbReference type="SAM" id="MobiDB-lite"/>
    </source>
</evidence>
<feature type="coiled-coil region" evidence="4">
    <location>
        <begin position="389"/>
        <end position="472"/>
    </location>
</feature>
<comment type="subcellular location">
    <subcellularLocation>
        <location evidence="1">Cytoplasm</location>
        <location evidence="1">Cytoskeleton</location>
        <location evidence="1">Spindle</location>
    </subcellularLocation>
</comment>
<dbReference type="SUPFAM" id="SSF57997">
    <property type="entry name" value="Tropomyosin"/>
    <property type="match status" value="1"/>
</dbReference>
<feature type="coiled-coil region" evidence="4">
    <location>
        <begin position="515"/>
        <end position="854"/>
    </location>
</feature>
<dbReference type="GO" id="GO:0005540">
    <property type="term" value="F:hyaluronic acid binding"/>
    <property type="evidence" value="ECO:0007669"/>
    <property type="project" value="InterPro"/>
</dbReference>
<comment type="caution">
    <text evidence="7">The sequence shown here is derived from an EMBL/GenBank/DDBJ whole genome shotgun (WGS) entry which is preliminary data.</text>
</comment>